<organism evidence="2 3">
    <name type="scientific">Pseudoxanthomonas taiwanensis J19</name>
    <dbReference type="NCBI Taxonomy" id="935569"/>
    <lineage>
        <taxon>Bacteria</taxon>
        <taxon>Pseudomonadati</taxon>
        <taxon>Pseudomonadota</taxon>
        <taxon>Gammaproteobacteria</taxon>
        <taxon>Lysobacterales</taxon>
        <taxon>Lysobacteraceae</taxon>
        <taxon>Pseudoxanthomonas</taxon>
    </lineage>
</organism>
<name>A0A562D7T9_9GAMM</name>
<evidence type="ECO:0000313" key="2">
    <source>
        <dbReference type="EMBL" id="TWH05612.1"/>
    </source>
</evidence>
<evidence type="ECO:0000313" key="3">
    <source>
        <dbReference type="Proteomes" id="UP000321583"/>
    </source>
</evidence>
<dbReference type="AlphaFoldDB" id="A0A562D7T9"/>
<dbReference type="RefSeq" id="WP_125111760.1">
    <property type="nucleotide sequence ID" value="NZ_VLJS01000086.1"/>
</dbReference>
<gene>
    <name evidence="2" type="ORF">L613_005500000170</name>
</gene>
<sequence length="253" mass="28550">MGINFSPQIERAVEALQGWDAPCYSWFHVDGDWHGGRLGDDDPSDRDPGATQAQNGLKVRWRGSVEEQAGVKVEGAAVGEFHRWSCLKGGIVYMPSWRPAMDAAMALSLMTIPRQERKPKRDANGRALAHCEPNHRHLHPNLLMLFAREDVPRWRIVKPQLMQEWDGHPAVLDHAMASLMRPLRRTRVSAHELALMIGIRKRTYLEQRRCAEALILEHLEIAAREFLYALGNQSFPEKALNIEGNGISLPCAA</sequence>
<dbReference type="Proteomes" id="UP000321583">
    <property type="component" value="Unassembled WGS sequence"/>
</dbReference>
<comment type="caution">
    <text evidence="2">The sequence shown here is derived from an EMBL/GenBank/DDBJ whole genome shotgun (WGS) entry which is preliminary data.</text>
</comment>
<accession>A0A562D7T9</accession>
<reference evidence="2 3" key="1">
    <citation type="submission" date="2019-07" db="EMBL/GenBank/DDBJ databases">
        <title>Genome sequencing of lignin-degrading bacterial isolates.</title>
        <authorList>
            <person name="Gladden J."/>
        </authorList>
    </citation>
    <scope>NUCLEOTIDE SEQUENCE [LARGE SCALE GENOMIC DNA]</scope>
    <source>
        <strain evidence="2 3">J19</strain>
    </source>
</reference>
<dbReference type="EMBL" id="VLJS01000086">
    <property type="protein sequence ID" value="TWH05612.1"/>
    <property type="molecule type" value="Genomic_DNA"/>
</dbReference>
<keyword evidence="3" id="KW-1185">Reference proteome</keyword>
<protein>
    <submittedName>
        <fullName evidence="2">Uncharacterized protein</fullName>
    </submittedName>
</protein>
<feature type="compositionally biased region" description="Basic and acidic residues" evidence="1">
    <location>
        <begin position="37"/>
        <end position="48"/>
    </location>
</feature>
<proteinExistence type="predicted"/>
<feature type="region of interest" description="Disordered" evidence="1">
    <location>
        <begin position="37"/>
        <end position="56"/>
    </location>
</feature>
<evidence type="ECO:0000256" key="1">
    <source>
        <dbReference type="SAM" id="MobiDB-lite"/>
    </source>
</evidence>